<comment type="caution">
    <text evidence="9">The sequence shown here is derived from an EMBL/GenBank/DDBJ whole genome shotgun (WGS) entry which is preliminary data.</text>
</comment>
<protein>
    <recommendedName>
        <fullName evidence="7">TVP38/TMEM64 family membrane protein</fullName>
    </recommendedName>
</protein>
<dbReference type="PANTHER" id="PTHR12677:SF59">
    <property type="entry name" value="GOLGI APPARATUS MEMBRANE PROTEIN TVP38-RELATED"/>
    <property type="match status" value="1"/>
</dbReference>
<organism evidence="9 10">
    <name type="scientific">Microbacterium phyllosphaerae</name>
    <dbReference type="NCBI Taxonomy" id="124798"/>
    <lineage>
        <taxon>Bacteria</taxon>
        <taxon>Bacillati</taxon>
        <taxon>Actinomycetota</taxon>
        <taxon>Actinomycetes</taxon>
        <taxon>Micrococcales</taxon>
        <taxon>Microbacteriaceae</taxon>
        <taxon>Microbacterium</taxon>
    </lineage>
</organism>
<reference evidence="9 10" key="1">
    <citation type="submission" date="2021-03" db="EMBL/GenBank/DDBJ databases">
        <title>Sequencing the genomes of 1000 actinobacteria strains.</title>
        <authorList>
            <person name="Klenk H.-P."/>
        </authorList>
    </citation>
    <scope>NUCLEOTIDE SEQUENCE [LARGE SCALE GENOMIC DNA]</scope>
    <source>
        <strain evidence="9 10">DSM 13468</strain>
    </source>
</reference>
<keyword evidence="10" id="KW-1185">Reference proteome</keyword>
<feature type="transmembrane region" description="Helical" evidence="7">
    <location>
        <begin position="51"/>
        <end position="70"/>
    </location>
</feature>
<evidence type="ECO:0000256" key="3">
    <source>
        <dbReference type="ARBA" id="ARBA00022475"/>
    </source>
</evidence>
<keyword evidence="4 7" id="KW-0812">Transmembrane</keyword>
<dbReference type="Proteomes" id="UP000703720">
    <property type="component" value="Unassembled WGS sequence"/>
</dbReference>
<evidence type="ECO:0000256" key="4">
    <source>
        <dbReference type="ARBA" id="ARBA00022692"/>
    </source>
</evidence>
<dbReference type="InterPro" id="IPR032816">
    <property type="entry name" value="VTT_dom"/>
</dbReference>
<proteinExistence type="inferred from homology"/>
<comment type="subcellular location">
    <subcellularLocation>
        <location evidence="1 7">Cell membrane</location>
        <topology evidence="1 7">Multi-pass membrane protein</topology>
    </subcellularLocation>
</comment>
<comment type="similarity">
    <text evidence="2 7">Belongs to the TVP38/TMEM64 family.</text>
</comment>
<feature type="transmembrane region" description="Helical" evidence="7">
    <location>
        <begin position="171"/>
        <end position="194"/>
    </location>
</feature>
<evidence type="ECO:0000313" key="9">
    <source>
        <dbReference type="EMBL" id="MBP2377357.1"/>
    </source>
</evidence>
<evidence type="ECO:0000256" key="7">
    <source>
        <dbReference type="RuleBase" id="RU366058"/>
    </source>
</evidence>
<sequence>MPVDAGDSRVRVAPSKRSAIVRLLLLLLFVALVGTVGYFFAPTDLEAIRDWAAGLGPGGALLFVVGYAALTLTPVPKNLLTIAAGLVWGFWLALVLVYVGALLGAAASFVIGRALGREAVERLTGARVARLDAALADRGFLAVLGARLVPIIPFTLINYGAGLTAVRRRDYALGTAIGILPGSAAYVALGAFGLELGPPFWVAVAVLGVLILGGVVTAAILRRRNGDRSSSARKAEGGLDA</sequence>
<dbReference type="PANTHER" id="PTHR12677">
    <property type="entry name" value="GOLGI APPARATUS MEMBRANE PROTEIN TVP38-RELATED"/>
    <property type="match status" value="1"/>
</dbReference>
<evidence type="ECO:0000256" key="6">
    <source>
        <dbReference type="ARBA" id="ARBA00023136"/>
    </source>
</evidence>
<feature type="transmembrane region" description="Helical" evidence="7">
    <location>
        <begin position="82"/>
        <end position="111"/>
    </location>
</feature>
<feature type="transmembrane region" description="Helical" evidence="7">
    <location>
        <begin position="140"/>
        <end position="159"/>
    </location>
</feature>
<dbReference type="EMBL" id="JAGIOA010000001">
    <property type="protein sequence ID" value="MBP2377357.1"/>
    <property type="molecule type" value="Genomic_DNA"/>
</dbReference>
<evidence type="ECO:0000256" key="1">
    <source>
        <dbReference type="ARBA" id="ARBA00004651"/>
    </source>
</evidence>
<feature type="transmembrane region" description="Helical" evidence="7">
    <location>
        <begin position="200"/>
        <end position="221"/>
    </location>
</feature>
<evidence type="ECO:0000313" key="10">
    <source>
        <dbReference type="Proteomes" id="UP000703720"/>
    </source>
</evidence>
<keyword evidence="5 7" id="KW-1133">Transmembrane helix</keyword>
<gene>
    <name evidence="9" type="ORF">JOF42_000852</name>
</gene>
<feature type="transmembrane region" description="Helical" evidence="7">
    <location>
        <begin position="19"/>
        <end position="39"/>
    </location>
</feature>
<accession>A0ABS4WMC8</accession>
<dbReference type="RefSeq" id="WP_210096717.1">
    <property type="nucleotide sequence ID" value="NZ_BAAAIO010000001.1"/>
</dbReference>
<dbReference type="Pfam" id="PF09335">
    <property type="entry name" value="VTT_dom"/>
    <property type="match status" value="1"/>
</dbReference>
<dbReference type="InterPro" id="IPR015414">
    <property type="entry name" value="TMEM64"/>
</dbReference>
<keyword evidence="3 7" id="KW-1003">Cell membrane</keyword>
<name>A0ABS4WMC8_9MICO</name>
<evidence type="ECO:0000256" key="5">
    <source>
        <dbReference type="ARBA" id="ARBA00022989"/>
    </source>
</evidence>
<keyword evidence="6 7" id="KW-0472">Membrane</keyword>
<evidence type="ECO:0000259" key="8">
    <source>
        <dbReference type="Pfam" id="PF09335"/>
    </source>
</evidence>
<feature type="domain" description="VTT" evidence="8">
    <location>
        <begin position="75"/>
        <end position="191"/>
    </location>
</feature>
<evidence type="ECO:0000256" key="2">
    <source>
        <dbReference type="ARBA" id="ARBA00008640"/>
    </source>
</evidence>